<proteinExistence type="predicted"/>
<dbReference type="Proteomes" id="UP000321089">
    <property type="component" value="Unassembled WGS sequence"/>
</dbReference>
<evidence type="ECO:0000313" key="2">
    <source>
        <dbReference type="Proteomes" id="UP000321089"/>
    </source>
</evidence>
<accession>A0A512TT76</accession>
<dbReference type="EMBL" id="BKBC01000097">
    <property type="protein sequence ID" value="GEQ23313.1"/>
    <property type="molecule type" value="Genomic_DNA"/>
</dbReference>
<gene>
    <name evidence="1" type="ORF">CBU02nite_38190</name>
</gene>
<dbReference type="AlphaFoldDB" id="A0A512TT76"/>
<organism evidence="1 2">
    <name type="scientific">Clostridium butyricum</name>
    <dbReference type="NCBI Taxonomy" id="1492"/>
    <lineage>
        <taxon>Bacteria</taxon>
        <taxon>Bacillati</taxon>
        <taxon>Bacillota</taxon>
        <taxon>Clostridia</taxon>
        <taxon>Eubacteriales</taxon>
        <taxon>Clostridiaceae</taxon>
        <taxon>Clostridium</taxon>
    </lineage>
</organism>
<dbReference type="SUPFAM" id="SSF54593">
    <property type="entry name" value="Glyoxalase/Bleomycin resistance protein/Dihydroxybiphenyl dioxygenase"/>
    <property type="match status" value="1"/>
</dbReference>
<name>A0A512TT76_CLOBU</name>
<comment type="caution">
    <text evidence="1">The sequence shown here is derived from an EMBL/GenBank/DDBJ whole genome shotgun (WGS) entry which is preliminary data.</text>
</comment>
<sequence length="45" mass="5170">MYEIDKTYNNLISTGEVSVYEPITEPWGQRTCYIADLEGKLTEVV</sequence>
<dbReference type="RefSeq" id="WP_124230186.1">
    <property type="nucleotide sequence ID" value="NZ_BKBC01000097.1"/>
</dbReference>
<reference evidence="1 2" key="1">
    <citation type="submission" date="2019-07" db="EMBL/GenBank/DDBJ databases">
        <title>Whole genome shotgun sequence of Clostridium butyricum NBRC 3858.</title>
        <authorList>
            <person name="Hosoyama A."/>
            <person name="Uohara A."/>
            <person name="Ohji S."/>
            <person name="Ichikawa N."/>
        </authorList>
    </citation>
    <scope>NUCLEOTIDE SEQUENCE [LARGE SCALE GENOMIC DNA]</scope>
    <source>
        <strain evidence="1 2">NBRC 3858</strain>
    </source>
</reference>
<dbReference type="Gene3D" id="3.10.180.10">
    <property type="entry name" value="2,3-Dihydroxybiphenyl 1,2-Dioxygenase, domain 1"/>
    <property type="match status" value="1"/>
</dbReference>
<dbReference type="InterPro" id="IPR029068">
    <property type="entry name" value="Glyas_Bleomycin-R_OHBP_Dase"/>
</dbReference>
<protein>
    <submittedName>
        <fullName evidence="1">Uncharacterized protein</fullName>
    </submittedName>
</protein>
<evidence type="ECO:0000313" key="1">
    <source>
        <dbReference type="EMBL" id="GEQ23313.1"/>
    </source>
</evidence>